<dbReference type="SUPFAM" id="SSF102462">
    <property type="entry name" value="Peptidyl-tRNA hydrolase II"/>
    <property type="match status" value="1"/>
</dbReference>
<dbReference type="Pfam" id="PF09391">
    <property type="entry name" value="DUF2000"/>
    <property type="match status" value="1"/>
</dbReference>
<dbReference type="EMBL" id="MDLC01000072">
    <property type="protein sequence ID" value="ODS22504.1"/>
    <property type="molecule type" value="Genomic_DNA"/>
</dbReference>
<evidence type="ECO:0000313" key="2">
    <source>
        <dbReference type="Proteomes" id="UP000242502"/>
    </source>
</evidence>
<sequence>MSYLDNEYKYIVAVFSKVENGILFNAANHAILGLGSLQHDALFLDYKTNDEKLVSKISKWPIIVLKTDRQALLKKLHVEAGAKSLPVNTFTMQMIGESAEDQLKATQAVDFEDAKILAVSVFCKQDDLSDITKKMSLFK</sequence>
<dbReference type="InterPro" id="IPR023476">
    <property type="entry name" value="Pep_tRNA_hydro_II_dom_sf"/>
</dbReference>
<organism evidence="1 2">
    <name type="scientific">Candidatus Endobugula sertula</name>
    <name type="common">Bugula neritina bacterial symbiont</name>
    <dbReference type="NCBI Taxonomy" id="62101"/>
    <lineage>
        <taxon>Bacteria</taxon>
        <taxon>Pseudomonadati</taxon>
        <taxon>Pseudomonadota</taxon>
        <taxon>Gammaproteobacteria</taxon>
        <taxon>Cellvibrionales</taxon>
        <taxon>Cellvibrionaceae</taxon>
        <taxon>Candidatus Endobugula</taxon>
    </lineage>
</organism>
<reference evidence="1 2" key="1">
    <citation type="journal article" date="2016" name="Appl. Environ. Microbiol.">
        <title>Lack of Overt Genome Reduction in the Bryostatin-Producing Bryozoan Symbiont "Candidatus Endobugula sertula".</title>
        <authorList>
            <person name="Miller I.J."/>
            <person name="Vanee N."/>
            <person name="Fong S.S."/>
            <person name="Lim-Fong G.E."/>
            <person name="Kwan J.C."/>
        </authorList>
    </citation>
    <scope>NUCLEOTIDE SEQUENCE [LARGE SCALE GENOMIC DNA]</scope>
    <source>
        <strain evidence="1">AB1-4</strain>
    </source>
</reference>
<name>A0A1D2QLR0_9GAMM</name>
<gene>
    <name evidence="1" type="ORF">AB835_13770</name>
</gene>
<dbReference type="Gene3D" id="3.40.1490.10">
    <property type="entry name" value="Bit1"/>
    <property type="match status" value="1"/>
</dbReference>
<dbReference type="AlphaFoldDB" id="A0A1D2QLR0"/>
<dbReference type="STRING" id="62101.AB835_13770"/>
<comment type="caution">
    <text evidence="1">The sequence shown here is derived from an EMBL/GenBank/DDBJ whole genome shotgun (WGS) entry which is preliminary data.</text>
</comment>
<protein>
    <recommendedName>
        <fullName evidence="3">DUF2000 domain-containing protein</fullName>
    </recommendedName>
</protein>
<accession>A0A1D2QLR0</accession>
<dbReference type="InterPro" id="IPR018988">
    <property type="entry name" value="DUF2000"/>
</dbReference>
<evidence type="ECO:0008006" key="3">
    <source>
        <dbReference type="Google" id="ProtNLM"/>
    </source>
</evidence>
<evidence type="ECO:0000313" key="1">
    <source>
        <dbReference type="EMBL" id="ODS22504.1"/>
    </source>
</evidence>
<dbReference type="Proteomes" id="UP000242502">
    <property type="component" value="Unassembled WGS sequence"/>
</dbReference>
<proteinExistence type="predicted"/>